<dbReference type="OrthoDB" id="3322136at2"/>
<evidence type="ECO:0000313" key="7">
    <source>
        <dbReference type="Proteomes" id="UP000255355"/>
    </source>
</evidence>
<keyword evidence="1" id="KW-0285">Flavoprotein</keyword>
<evidence type="ECO:0000259" key="5">
    <source>
        <dbReference type="Pfam" id="PF01494"/>
    </source>
</evidence>
<dbReference type="PANTHER" id="PTHR47178:SF5">
    <property type="entry name" value="FAD-BINDING DOMAIN-CONTAINING PROTEIN"/>
    <property type="match status" value="1"/>
</dbReference>
<name>A0A370HD72_9NOCA</name>
<dbReference type="InterPro" id="IPR002938">
    <property type="entry name" value="FAD-bd"/>
</dbReference>
<dbReference type="GO" id="GO:0004497">
    <property type="term" value="F:monooxygenase activity"/>
    <property type="evidence" value="ECO:0007669"/>
    <property type="project" value="UniProtKB-KW"/>
</dbReference>
<dbReference type="PANTHER" id="PTHR47178">
    <property type="entry name" value="MONOOXYGENASE, FAD-BINDING"/>
    <property type="match status" value="1"/>
</dbReference>
<evidence type="ECO:0000256" key="2">
    <source>
        <dbReference type="ARBA" id="ARBA00022827"/>
    </source>
</evidence>
<dbReference type="EMBL" id="QQAZ01000001">
    <property type="protein sequence ID" value="RDI55177.1"/>
    <property type="molecule type" value="Genomic_DNA"/>
</dbReference>
<keyword evidence="4" id="KW-0503">Monooxygenase</keyword>
<accession>A0A370HD72</accession>
<dbReference type="SUPFAM" id="SSF51905">
    <property type="entry name" value="FAD/NAD(P)-binding domain"/>
    <property type="match status" value="1"/>
</dbReference>
<sequence length="399" mass="43091">MADLSFSRGNVAGAPVVVIGAGLGGLCLAQGLRRAGIPCVVYERDPSPEFRRQGYRLAIDSRGDDALRAVLPANLHALFRTTSSHPRPAAILYDEQLVSSVDLPAPSPVNLNVNRFTLRQILLEGIEVHFGKQFIGYDQDSNGVRAHFADGTQASGRMLVGADGVNSAVRQQYLPQMRVRETGLWEIYGKIALTERTRALFDPPMHSVFCMFAAPDKTVLGIAPVDYPEPVAAACARLAPTVRLRDSEPYMTNALFIHTERFPGAQLVRSLSGAEIGELALDKVAQWHPRLRAMVANWIPEATFAVPLRTSVPIEAWEPSAITLVGDAIHAMSSAGASGANTALRDGAALAADLAAGGSDAIARYEDRMRAYGFEAVRMSARRGQDYFGQDPLPTLQTN</sequence>
<protein>
    <submittedName>
        <fullName evidence="6">2-polyprenyl-6-methoxyphenol hydroxylase-like FAD-dependent oxidoreductase</fullName>
    </submittedName>
</protein>
<dbReference type="AlphaFoldDB" id="A0A370HD72"/>
<dbReference type="Pfam" id="PF01494">
    <property type="entry name" value="FAD_binding_3"/>
    <property type="match status" value="2"/>
</dbReference>
<dbReference type="PRINTS" id="PR00420">
    <property type="entry name" value="RNGMNOXGNASE"/>
</dbReference>
<evidence type="ECO:0000313" key="6">
    <source>
        <dbReference type="EMBL" id="RDI55177.1"/>
    </source>
</evidence>
<organism evidence="6 7">
    <name type="scientific">Nocardia mexicana</name>
    <dbReference type="NCBI Taxonomy" id="279262"/>
    <lineage>
        <taxon>Bacteria</taxon>
        <taxon>Bacillati</taxon>
        <taxon>Actinomycetota</taxon>
        <taxon>Actinomycetes</taxon>
        <taxon>Mycobacteriales</taxon>
        <taxon>Nocardiaceae</taxon>
        <taxon>Nocardia</taxon>
    </lineage>
</organism>
<dbReference type="STRING" id="1210089.GCA_001613165_02025"/>
<keyword evidence="2" id="KW-0274">FAD</keyword>
<feature type="domain" description="FAD-binding" evidence="5">
    <location>
        <begin position="15"/>
        <end position="227"/>
    </location>
</feature>
<evidence type="ECO:0000256" key="4">
    <source>
        <dbReference type="ARBA" id="ARBA00023033"/>
    </source>
</evidence>
<dbReference type="InterPro" id="IPR036188">
    <property type="entry name" value="FAD/NAD-bd_sf"/>
</dbReference>
<keyword evidence="7" id="KW-1185">Reference proteome</keyword>
<proteinExistence type="predicted"/>
<dbReference type="GO" id="GO:0071949">
    <property type="term" value="F:FAD binding"/>
    <property type="evidence" value="ECO:0007669"/>
    <property type="project" value="InterPro"/>
</dbReference>
<keyword evidence="3" id="KW-0560">Oxidoreductase</keyword>
<reference evidence="6 7" key="1">
    <citation type="submission" date="2018-07" db="EMBL/GenBank/DDBJ databases">
        <title>Genomic Encyclopedia of Type Strains, Phase IV (KMG-IV): sequencing the most valuable type-strain genomes for metagenomic binning, comparative biology and taxonomic classification.</title>
        <authorList>
            <person name="Goeker M."/>
        </authorList>
    </citation>
    <scope>NUCLEOTIDE SEQUENCE [LARGE SCALE GENOMIC DNA]</scope>
    <source>
        <strain evidence="6 7">DSM 44952</strain>
    </source>
</reference>
<gene>
    <name evidence="6" type="ORF">DFR68_1019</name>
</gene>
<dbReference type="RefSeq" id="WP_068017071.1">
    <property type="nucleotide sequence ID" value="NZ_QQAZ01000001.1"/>
</dbReference>
<dbReference type="Gene3D" id="3.50.50.60">
    <property type="entry name" value="FAD/NAD(P)-binding domain"/>
    <property type="match status" value="1"/>
</dbReference>
<evidence type="ECO:0000256" key="3">
    <source>
        <dbReference type="ARBA" id="ARBA00023002"/>
    </source>
</evidence>
<feature type="domain" description="FAD-binding" evidence="5">
    <location>
        <begin position="317"/>
        <end position="356"/>
    </location>
</feature>
<comment type="caution">
    <text evidence="6">The sequence shown here is derived from an EMBL/GenBank/DDBJ whole genome shotgun (WGS) entry which is preliminary data.</text>
</comment>
<dbReference type="Proteomes" id="UP000255355">
    <property type="component" value="Unassembled WGS sequence"/>
</dbReference>
<evidence type="ECO:0000256" key="1">
    <source>
        <dbReference type="ARBA" id="ARBA00022630"/>
    </source>
</evidence>